<dbReference type="Proteomes" id="UP001140560">
    <property type="component" value="Unassembled WGS sequence"/>
</dbReference>
<dbReference type="GO" id="GO:0008270">
    <property type="term" value="F:zinc ion binding"/>
    <property type="evidence" value="ECO:0007669"/>
    <property type="project" value="InterPro"/>
</dbReference>
<name>A0A9W8YD74_9PLEO</name>
<dbReference type="GO" id="GO:0000981">
    <property type="term" value="F:DNA-binding transcription factor activity, RNA polymerase II-specific"/>
    <property type="evidence" value="ECO:0007669"/>
    <property type="project" value="InterPro"/>
</dbReference>
<accession>A0A9W8YD74</accession>
<gene>
    <name evidence="7" type="ORF">N0V83_002717</name>
</gene>
<keyword evidence="2" id="KW-0238">DNA-binding</keyword>
<evidence type="ECO:0000256" key="1">
    <source>
        <dbReference type="ARBA" id="ARBA00023015"/>
    </source>
</evidence>
<sequence length="414" mass="46082">MLGYISSTRKKSCHGCVKAKRRCDLGYPFCKRCFVKGLDCTYPNAQKATARDAEVVIRQSTPDFTPPPQASVAGSSSSTESLDIAIASSIEANIDPLFLQISCSSSDSSSGSSPENGGDPSGDWMNNWKNDWNQALKRRTLAANQICRTLLPEVWAPSFLTEPQTLASIRNICALVPDLALTGSTLFVHEKLYQKHQSQTYQDCVALSALYLTHNMKNQAILANSINAKISALITTSSTWTLAEHLAAVQALIIYQIIRLFDPTLNLQQSAEKHLALLEIWSAHLWKRFFNENPSGVQTSYETWVFNESLRRTILMSVFVRCAYTTLTKGGLADLVPVLARLPITRDLEAWHSAGEEEFGARALPRYITEEENLVSYSDIAMTWSHDREVETLDPFEKMLLVPCRGGDDPRLLV</sequence>
<reference evidence="7" key="1">
    <citation type="submission" date="2022-10" db="EMBL/GenBank/DDBJ databases">
        <title>Tapping the CABI collections for fungal endophytes: first genome assemblies for Collariella, Neodidymelliopsis, Ascochyta clinopodiicola, Didymella pomorum, Didymosphaeria variabile, Neocosmospora piperis and Neocucurbitaria cava.</title>
        <authorList>
            <person name="Hill R."/>
        </authorList>
    </citation>
    <scope>NUCLEOTIDE SEQUENCE</scope>
    <source>
        <strain evidence="7">IMI 356814</strain>
    </source>
</reference>
<proteinExistence type="predicted"/>
<dbReference type="PROSITE" id="PS50048">
    <property type="entry name" value="ZN2_CY6_FUNGAL_2"/>
    <property type="match status" value="1"/>
</dbReference>
<keyword evidence="8" id="KW-1185">Reference proteome</keyword>
<dbReference type="Pfam" id="PF00172">
    <property type="entry name" value="Zn_clus"/>
    <property type="match status" value="1"/>
</dbReference>
<feature type="domain" description="Zn(2)-C6 fungal-type" evidence="6">
    <location>
        <begin position="12"/>
        <end position="42"/>
    </location>
</feature>
<keyword evidence="3" id="KW-0804">Transcription</keyword>
<dbReference type="PANTHER" id="PTHR31069:SF12">
    <property type="entry name" value="TRANSCRIPTION FACTOR DOMAIN-CONTAINING PROTEIN"/>
    <property type="match status" value="1"/>
</dbReference>
<comment type="caution">
    <text evidence="7">The sequence shown here is derived from an EMBL/GenBank/DDBJ whole genome shotgun (WGS) entry which is preliminary data.</text>
</comment>
<dbReference type="InterPro" id="IPR050675">
    <property type="entry name" value="OAF3"/>
</dbReference>
<dbReference type="InterPro" id="IPR036864">
    <property type="entry name" value="Zn2-C6_fun-type_DNA-bd_sf"/>
</dbReference>
<evidence type="ECO:0000256" key="5">
    <source>
        <dbReference type="SAM" id="MobiDB-lite"/>
    </source>
</evidence>
<feature type="region of interest" description="Disordered" evidence="5">
    <location>
        <begin position="105"/>
        <end position="125"/>
    </location>
</feature>
<dbReference type="AlphaFoldDB" id="A0A9W8YD74"/>
<evidence type="ECO:0000256" key="2">
    <source>
        <dbReference type="ARBA" id="ARBA00023125"/>
    </source>
</evidence>
<dbReference type="GO" id="GO:0000978">
    <property type="term" value="F:RNA polymerase II cis-regulatory region sequence-specific DNA binding"/>
    <property type="evidence" value="ECO:0007669"/>
    <property type="project" value="TreeGrafter"/>
</dbReference>
<evidence type="ECO:0000256" key="3">
    <source>
        <dbReference type="ARBA" id="ARBA00023163"/>
    </source>
</evidence>
<protein>
    <recommendedName>
        <fullName evidence="6">Zn(2)-C6 fungal-type domain-containing protein</fullName>
    </recommendedName>
</protein>
<dbReference type="GO" id="GO:0045944">
    <property type="term" value="P:positive regulation of transcription by RNA polymerase II"/>
    <property type="evidence" value="ECO:0007669"/>
    <property type="project" value="TreeGrafter"/>
</dbReference>
<dbReference type="CDD" id="cd00067">
    <property type="entry name" value="GAL4"/>
    <property type="match status" value="1"/>
</dbReference>
<dbReference type="Gene3D" id="4.10.240.10">
    <property type="entry name" value="Zn(2)-C6 fungal-type DNA-binding domain"/>
    <property type="match status" value="1"/>
</dbReference>
<feature type="compositionally biased region" description="Low complexity" evidence="5">
    <location>
        <begin position="105"/>
        <end position="123"/>
    </location>
</feature>
<keyword evidence="4" id="KW-0539">Nucleus</keyword>
<evidence type="ECO:0000259" key="6">
    <source>
        <dbReference type="PROSITE" id="PS50048"/>
    </source>
</evidence>
<evidence type="ECO:0000313" key="7">
    <source>
        <dbReference type="EMBL" id="KAJ4373978.1"/>
    </source>
</evidence>
<organism evidence="7 8">
    <name type="scientific">Neocucurbitaria cava</name>
    <dbReference type="NCBI Taxonomy" id="798079"/>
    <lineage>
        <taxon>Eukaryota</taxon>
        <taxon>Fungi</taxon>
        <taxon>Dikarya</taxon>
        <taxon>Ascomycota</taxon>
        <taxon>Pezizomycotina</taxon>
        <taxon>Dothideomycetes</taxon>
        <taxon>Pleosporomycetidae</taxon>
        <taxon>Pleosporales</taxon>
        <taxon>Pleosporineae</taxon>
        <taxon>Cucurbitariaceae</taxon>
        <taxon>Neocucurbitaria</taxon>
    </lineage>
</organism>
<dbReference type="EMBL" id="JAPEUY010000004">
    <property type="protein sequence ID" value="KAJ4373978.1"/>
    <property type="molecule type" value="Genomic_DNA"/>
</dbReference>
<dbReference type="SUPFAM" id="SSF57701">
    <property type="entry name" value="Zn2/Cys6 DNA-binding domain"/>
    <property type="match status" value="1"/>
</dbReference>
<evidence type="ECO:0000313" key="8">
    <source>
        <dbReference type="Proteomes" id="UP001140560"/>
    </source>
</evidence>
<dbReference type="PANTHER" id="PTHR31069">
    <property type="entry name" value="OLEATE-ACTIVATED TRANSCRIPTION FACTOR 1-RELATED"/>
    <property type="match status" value="1"/>
</dbReference>
<dbReference type="InterPro" id="IPR001138">
    <property type="entry name" value="Zn2Cys6_DnaBD"/>
</dbReference>
<dbReference type="GO" id="GO:0005634">
    <property type="term" value="C:nucleus"/>
    <property type="evidence" value="ECO:0007669"/>
    <property type="project" value="TreeGrafter"/>
</dbReference>
<dbReference type="OrthoDB" id="4216928at2759"/>
<dbReference type="SMART" id="SM00066">
    <property type="entry name" value="GAL4"/>
    <property type="match status" value="1"/>
</dbReference>
<keyword evidence="1" id="KW-0805">Transcription regulation</keyword>
<evidence type="ECO:0000256" key="4">
    <source>
        <dbReference type="ARBA" id="ARBA00023242"/>
    </source>
</evidence>